<accession>A0A7R9WTH3</accession>
<dbReference type="PROSITE" id="PS00018">
    <property type="entry name" value="EF_HAND_1"/>
    <property type="match status" value="1"/>
</dbReference>
<feature type="domain" description="EF-hand" evidence="3">
    <location>
        <begin position="206"/>
        <end position="241"/>
    </location>
</feature>
<feature type="region of interest" description="Disordered" evidence="2">
    <location>
        <begin position="294"/>
        <end position="322"/>
    </location>
</feature>
<protein>
    <recommendedName>
        <fullName evidence="3">EF-hand domain-containing protein</fullName>
    </recommendedName>
</protein>
<feature type="region of interest" description="Disordered" evidence="2">
    <location>
        <begin position="1"/>
        <end position="39"/>
    </location>
</feature>
<feature type="region of interest" description="Disordered" evidence="2">
    <location>
        <begin position="63"/>
        <end position="105"/>
    </location>
</feature>
<reference evidence="4" key="1">
    <citation type="submission" date="2021-01" db="EMBL/GenBank/DDBJ databases">
        <authorList>
            <person name="Corre E."/>
            <person name="Pelletier E."/>
            <person name="Niang G."/>
            <person name="Scheremetjew M."/>
            <person name="Finn R."/>
            <person name="Kale V."/>
            <person name="Holt S."/>
            <person name="Cochrane G."/>
            <person name="Meng A."/>
            <person name="Brown T."/>
            <person name="Cohen L."/>
        </authorList>
    </citation>
    <scope>NUCLEOTIDE SEQUENCE</scope>
    <source>
        <strain evidence="4">CCMP3328</strain>
    </source>
</reference>
<evidence type="ECO:0000256" key="2">
    <source>
        <dbReference type="SAM" id="MobiDB-lite"/>
    </source>
</evidence>
<dbReference type="GO" id="GO:0005509">
    <property type="term" value="F:calcium ion binding"/>
    <property type="evidence" value="ECO:0007669"/>
    <property type="project" value="InterPro"/>
</dbReference>
<organism evidence="4">
    <name type="scientific">Craspedostauros australis</name>
    <dbReference type="NCBI Taxonomy" id="1486917"/>
    <lineage>
        <taxon>Eukaryota</taxon>
        <taxon>Sar</taxon>
        <taxon>Stramenopiles</taxon>
        <taxon>Ochrophyta</taxon>
        <taxon>Bacillariophyta</taxon>
        <taxon>Bacillariophyceae</taxon>
        <taxon>Bacillariophycidae</taxon>
        <taxon>Naviculales</taxon>
        <taxon>Naviculaceae</taxon>
        <taxon>Craspedostauros</taxon>
    </lineage>
</organism>
<feature type="domain" description="EF-hand" evidence="3">
    <location>
        <begin position="243"/>
        <end position="278"/>
    </location>
</feature>
<dbReference type="InterPro" id="IPR002048">
    <property type="entry name" value="EF_hand_dom"/>
</dbReference>
<feature type="compositionally biased region" description="Basic and acidic residues" evidence="2">
    <location>
        <begin position="1"/>
        <end position="18"/>
    </location>
</feature>
<proteinExistence type="predicted"/>
<feature type="compositionally biased region" description="Basic and acidic residues" evidence="2">
    <location>
        <begin position="294"/>
        <end position="309"/>
    </location>
</feature>
<dbReference type="InterPro" id="IPR018247">
    <property type="entry name" value="EF_Hand_1_Ca_BS"/>
</dbReference>
<evidence type="ECO:0000256" key="1">
    <source>
        <dbReference type="ARBA" id="ARBA00022837"/>
    </source>
</evidence>
<evidence type="ECO:0000259" key="3">
    <source>
        <dbReference type="PROSITE" id="PS50222"/>
    </source>
</evidence>
<sequence length="322" mass="35638">MVSDKVTESDQYDDHDLSSQEMDALSQLLTPDPVSKEKADLERLKSAIQDDKQDKISSDAEAIEEVADDTTVPSATAERVDANEAELQQQQQQQQKSESDQIADSQFDDTAVAAAKITEADEAAKAEAEASTTFTTDAHLRDASNAGDTLAAGDAQVVPQAEDDVDTALVDDEVEEEEDVVVDPVVDRLRQRIESMVDKIEVQLSAVKIKIGDKLHFLDKDMDGILSREEMADCLQQVLKREITLEEAMEIAAEMDENKDGLFTVGELIQWIETNKLVQFVKEGRDAEMEEIIVSHEKDKDDDNNKMDVLEDTTAKSSSKSK</sequence>
<gene>
    <name evidence="4" type="ORF">CAUS1442_LOCUS7033</name>
</gene>
<dbReference type="SUPFAM" id="SSF47473">
    <property type="entry name" value="EF-hand"/>
    <property type="match status" value="1"/>
</dbReference>
<keyword evidence="1" id="KW-0106">Calcium</keyword>
<name>A0A7R9WTH3_9STRA</name>
<dbReference type="Gene3D" id="1.10.238.10">
    <property type="entry name" value="EF-hand"/>
    <property type="match status" value="1"/>
</dbReference>
<dbReference type="PROSITE" id="PS50222">
    <property type="entry name" value="EF_HAND_2"/>
    <property type="match status" value="2"/>
</dbReference>
<dbReference type="EMBL" id="HBEF01011144">
    <property type="protein sequence ID" value="CAD8334928.1"/>
    <property type="molecule type" value="Transcribed_RNA"/>
</dbReference>
<evidence type="ECO:0000313" key="4">
    <source>
        <dbReference type="EMBL" id="CAD8334928.1"/>
    </source>
</evidence>
<dbReference type="AlphaFoldDB" id="A0A7R9WTH3"/>
<dbReference type="InterPro" id="IPR011992">
    <property type="entry name" value="EF-hand-dom_pair"/>
</dbReference>